<dbReference type="PROSITE" id="PS50297">
    <property type="entry name" value="ANK_REP_REGION"/>
    <property type="match status" value="7"/>
</dbReference>
<keyword evidence="2" id="KW-0040">ANK repeat</keyword>
<dbReference type="InterPro" id="IPR002110">
    <property type="entry name" value="Ankyrin_rpt"/>
</dbReference>
<reference evidence="3" key="1">
    <citation type="submission" date="2018-05" db="EMBL/GenBank/DDBJ databases">
        <authorList>
            <person name="Lanie J.A."/>
            <person name="Ng W.-L."/>
            <person name="Kazmierczak K.M."/>
            <person name="Andrzejewski T.M."/>
            <person name="Davidsen T.M."/>
            <person name="Wayne K.J."/>
            <person name="Tettelin H."/>
            <person name="Glass J.I."/>
            <person name="Rusch D."/>
            <person name="Podicherti R."/>
            <person name="Tsui H.-C.T."/>
            <person name="Winkler M.E."/>
        </authorList>
    </citation>
    <scope>NUCLEOTIDE SEQUENCE</scope>
</reference>
<accession>A0A381VAU5</accession>
<dbReference type="PRINTS" id="PR01415">
    <property type="entry name" value="ANKYRIN"/>
</dbReference>
<dbReference type="EMBL" id="UINC01008270">
    <property type="protein sequence ID" value="SVA37254.1"/>
    <property type="molecule type" value="Genomic_DNA"/>
</dbReference>
<dbReference type="PROSITE" id="PS50088">
    <property type="entry name" value="ANK_REPEAT"/>
    <property type="match status" value="9"/>
</dbReference>
<proteinExistence type="predicted"/>
<dbReference type="Gene3D" id="1.25.40.20">
    <property type="entry name" value="Ankyrin repeat-containing domain"/>
    <property type="match status" value="5"/>
</dbReference>
<name>A0A381VAU5_9ZZZZ</name>
<dbReference type="AlphaFoldDB" id="A0A381VAU5"/>
<protein>
    <submittedName>
        <fullName evidence="3">Uncharacterized protein</fullName>
    </submittedName>
</protein>
<evidence type="ECO:0000256" key="2">
    <source>
        <dbReference type="ARBA" id="ARBA00023043"/>
    </source>
</evidence>
<dbReference type="InterPro" id="IPR036770">
    <property type="entry name" value="Ankyrin_rpt-contain_sf"/>
</dbReference>
<dbReference type="SUPFAM" id="SSF48403">
    <property type="entry name" value="Ankyrin repeat"/>
    <property type="match status" value="2"/>
</dbReference>
<dbReference type="Pfam" id="PF00023">
    <property type="entry name" value="Ank"/>
    <property type="match status" value="3"/>
</dbReference>
<dbReference type="PANTHER" id="PTHR24171">
    <property type="entry name" value="ANKYRIN REPEAT DOMAIN-CONTAINING PROTEIN 39-RELATED"/>
    <property type="match status" value="1"/>
</dbReference>
<gene>
    <name evidence="3" type="ORF">METZ01_LOCUS90108</name>
</gene>
<evidence type="ECO:0000313" key="3">
    <source>
        <dbReference type="EMBL" id="SVA37254.1"/>
    </source>
</evidence>
<keyword evidence="1" id="KW-0677">Repeat</keyword>
<dbReference type="Pfam" id="PF12796">
    <property type="entry name" value="Ank_2"/>
    <property type="match status" value="3"/>
</dbReference>
<organism evidence="3">
    <name type="scientific">marine metagenome</name>
    <dbReference type="NCBI Taxonomy" id="408172"/>
    <lineage>
        <taxon>unclassified sequences</taxon>
        <taxon>metagenomes</taxon>
        <taxon>ecological metagenomes</taxon>
    </lineage>
</organism>
<sequence>MSVVSLGIAVVLVGSAPVSNSALSEVSITEAARQGDAKAVKSLLDGGADVNAAQGDGMTALHWAAERGHAEVANLLLSSSADVEAKTRIGSYTPLHVASRRGHVPIVVRLLEAGADPGAVTMNSGVTPLHLAAAAVGGTGAVVALLAYGADVNARENSVGQTPLMFAAGTNRAVAVKSLLSGGADPGLSTQVVDVLASLALDREASRRFREALGDKSARDVQSAIPSQREFLRSGYDVGEVDAHSLARINPEYPGGPDVVHPPYRETLVGKTGGMTALLHAAREGHIEATVALLDGGADVDQPSGGDRTSPLLMASLNGQFDLALVLLEHGADPDLAASTDGATPLFALLQTQWAPKSNYPQPRAQDDQIAEYMDVLRVLLEAGAEPNVRLKTHLWYWEYGLTKMGIDLTGATPFWRATFAQDLEAMKLLVTYGADPNIPTSWPEVGMRERRQQDGRQQEDSALPYIPEKAPNAHPIHIAAGGGYLGLGAFSVRNAPDQFLAAVKYLVEEHGADVNLADSWGYRPLHYAASRGDNELIEYLVSQGADVTAITRLGQSTADMARGGRAGFFTRVAYPETVDLLIGLGASFECLHTHFLDTGDFCPGAGVNDPWAQPVTGGRRNPGVSNQ</sequence>
<dbReference type="SMART" id="SM00248">
    <property type="entry name" value="ANK"/>
    <property type="match status" value="11"/>
</dbReference>
<evidence type="ECO:0000256" key="1">
    <source>
        <dbReference type="ARBA" id="ARBA00022737"/>
    </source>
</evidence>